<reference evidence="3 4" key="1">
    <citation type="submission" date="2024-02" db="EMBL/GenBank/DDBJ databases">
        <title>Haloferula sargassicola NBRC 104335.</title>
        <authorList>
            <person name="Ichikawa N."/>
            <person name="Katano-Makiyama Y."/>
            <person name="Hidaka K."/>
        </authorList>
    </citation>
    <scope>NUCLEOTIDE SEQUENCE [LARGE SCALE GENOMIC DNA]</scope>
    <source>
        <strain evidence="3 4">NBRC 104335</strain>
    </source>
</reference>
<organism evidence="3 4">
    <name type="scientific">Haloferula sargassicola</name>
    <dbReference type="NCBI Taxonomy" id="490096"/>
    <lineage>
        <taxon>Bacteria</taxon>
        <taxon>Pseudomonadati</taxon>
        <taxon>Verrucomicrobiota</taxon>
        <taxon>Verrucomicrobiia</taxon>
        <taxon>Verrucomicrobiales</taxon>
        <taxon>Verrucomicrobiaceae</taxon>
        <taxon>Haloferula</taxon>
    </lineage>
</organism>
<evidence type="ECO:0000313" key="3">
    <source>
        <dbReference type="EMBL" id="GAA5483450.1"/>
    </source>
</evidence>
<comment type="caution">
    <text evidence="3">The sequence shown here is derived from an EMBL/GenBank/DDBJ whole genome shotgun (WGS) entry which is preliminary data.</text>
</comment>
<feature type="domain" description="3-keto-alpha-glucoside-1,2-lyase/3-keto-2-hydroxy-glucal hydratase" evidence="2">
    <location>
        <begin position="21"/>
        <end position="214"/>
    </location>
</feature>
<feature type="chain" id="PRO_5046223214" description="3-keto-alpha-glucoside-1,2-lyase/3-keto-2-hydroxy-glucal hydratase domain-containing protein" evidence="1">
    <location>
        <begin position="18"/>
        <end position="216"/>
    </location>
</feature>
<dbReference type="Proteomes" id="UP001476282">
    <property type="component" value="Unassembled WGS sequence"/>
</dbReference>
<keyword evidence="4" id="KW-1185">Reference proteome</keyword>
<evidence type="ECO:0000256" key="1">
    <source>
        <dbReference type="SAM" id="SignalP"/>
    </source>
</evidence>
<accession>A0ABP9UPF8</accession>
<proteinExistence type="predicted"/>
<dbReference type="RefSeq" id="WP_353567557.1">
    <property type="nucleotide sequence ID" value="NZ_BAABRI010000014.1"/>
</dbReference>
<evidence type="ECO:0000259" key="2">
    <source>
        <dbReference type="Pfam" id="PF06439"/>
    </source>
</evidence>
<name>A0ABP9UPF8_9BACT</name>
<protein>
    <recommendedName>
        <fullName evidence="2">3-keto-alpha-glucoside-1,2-lyase/3-keto-2-hydroxy-glucal hydratase domain-containing protein</fullName>
    </recommendedName>
</protein>
<feature type="signal peptide" evidence="1">
    <location>
        <begin position="1"/>
        <end position="17"/>
    </location>
</feature>
<evidence type="ECO:0000313" key="4">
    <source>
        <dbReference type="Proteomes" id="UP001476282"/>
    </source>
</evidence>
<keyword evidence="1" id="KW-0732">Signal</keyword>
<dbReference type="Pfam" id="PF06439">
    <property type="entry name" value="3keto-disac_hyd"/>
    <property type="match status" value="1"/>
</dbReference>
<dbReference type="InterPro" id="IPR010496">
    <property type="entry name" value="AL/BT2_dom"/>
</dbReference>
<dbReference type="EMBL" id="BAABRI010000014">
    <property type="protein sequence ID" value="GAA5483450.1"/>
    <property type="molecule type" value="Genomic_DNA"/>
</dbReference>
<sequence length="216" mass="24729">MLKTLLLSLCLLGLLPAAEEGFAPLFNGKDLTGWHRVNGDGEYTVENGEIVGTGKHVKSNTFLRTDKTYGDFDFRFEFKFDDLSGNSGMMFRGLQKPGEDGRVHGYQCEHDNGKDRAWTAGLYDEARRGWLVPDKDDAKEAKAFTAQGKKLIKWDDWNEIRIVCKDRHLQIWLNGEERVDFTDEAPEFTPEGFFALQVHAGDSCHVRWRNLRIKEL</sequence>
<dbReference type="Gene3D" id="2.60.120.560">
    <property type="entry name" value="Exo-inulinase, domain 1"/>
    <property type="match status" value="1"/>
</dbReference>
<gene>
    <name evidence="3" type="ORF">Hsar01_02683</name>
</gene>